<dbReference type="GeneID" id="66552839"/>
<dbReference type="SMART" id="SM01040">
    <property type="entry name" value="Bro-N"/>
    <property type="match status" value="1"/>
</dbReference>
<name>A6GWW6_FLAPJ</name>
<accession>A6GWW6</accession>
<dbReference type="HOGENOM" id="CLU_1029133_0_0_10"/>
<feature type="domain" description="Bro-N" evidence="1">
    <location>
        <begin position="14"/>
        <end position="113"/>
    </location>
</feature>
<keyword evidence="3" id="KW-1185">Reference proteome</keyword>
<evidence type="ECO:0000313" key="3">
    <source>
        <dbReference type="Proteomes" id="UP000006394"/>
    </source>
</evidence>
<dbReference type="eggNOG" id="COG3617">
    <property type="taxonomic scope" value="Bacteria"/>
</dbReference>
<dbReference type="KEGG" id="fps:FP0483"/>
<dbReference type="InterPro" id="IPR003497">
    <property type="entry name" value="BRO_N_domain"/>
</dbReference>
<dbReference type="EMBL" id="AM398681">
    <property type="protein sequence ID" value="CAL42589.1"/>
    <property type="molecule type" value="Genomic_DNA"/>
</dbReference>
<dbReference type="Pfam" id="PF02498">
    <property type="entry name" value="Bro-N"/>
    <property type="match status" value="1"/>
</dbReference>
<dbReference type="STRING" id="402612.FP0483"/>
<sequence>MKKETNIKLFEAKQVRSVWDADQEKWFFSIVDVVGVLTTSENPNNYWKVLKNRLKKEGSQLVTDCNQLKMQSADGKFYKTDVADTEQIFRLIQSVPSPKAEPFKLWLAKMGSERIDEIEDPEIGFDRLMETYLKKGYSEKWINQRLKSIEVRKELTDEWEKRGVKKGQEYAILTDEITKAWTGITTKEYKQLKDLKKENLRDHMTNLELVLNMLAEATTTEISKKKEPKTFNESKKIAKQGGTIAGNTRKQIEAKTGDKIITSLNAKSLENNKNIE</sequence>
<evidence type="ECO:0000259" key="1">
    <source>
        <dbReference type="SMART" id="SM01040"/>
    </source>
</evidence>
<organism evidence="2 3">
    <name type="scientific">Flavobacterium psychrophilum (strain ATCC 49511 / DSM 21280 / CIP 103535 / JIP02/86)</name>
    <dbReference type="NCBI Taxonomy" id="402612"/>
    <lineage>
        <taxon>Bacteria</taxon>
        <taxon>Pseudomonadati</taxon>
        <taxon>Bacteroidota</taxon>
        <taxon>Flavobacteriia</taxon>
        <taxon>Flavobacteriales</taxon>
        <taxon>Flavobacteriaceae</taxon>
        <taxon>Flavobacterium</taxon>
    </lineage>
</organism>
<dbReference type="PATRIC" id="fig|402612.5.peg.493"/>
<dbReference type="AlphaFoldDB" id="A6GWW6"/>
<gene>
    <name evidence="2" type="ordered locus">FP0483</name>
</gene>
<protein>
    <recommendedName>
        <fullName evidence="1">Bro-N domain-containing protein</fullName>
    </recommendedName>
</protein>
<dbReference type="Proteomes" id="UP000006394">
    <property type="component" value="Chromosome"/>
</dbReference>
<dbReference type="EnsemblBacteria" id="CAL42589">
    <property type="protein sequence ID" value="CAL42589"/>
    <property type="gene ID" value="FP0483"/>
</dbReference>
<reference evidence="2 3" key="1">
    <citation type="journal article" date="2007" name="Nat. Biotechnol.">
        <title>Complete genome sequence of the fish pathogen Flavobacterium psychrophilum.</title>
        <authorList>
            <person name="Duchaud E."/>
            <person name="Boussaha M."/>
            <person name="Loux V."/>
            <person name="Bernardet J.F."/>
            <person name="Michel C."/>
            <person name="Kerouault B."/>
            <person name="Mondot S."/>
            <person name="Nicolas P."/>
            <person name="Bossy R."/>
            <person name="Caron C."/>
            <person name="Bessieres P."/>
            <person name="Gibrat J.F."/>
            <person name="Claverol S."/>
            <person name="Dumetz F."/>
            <person name="Le Henaff M."/>
            <person name="Benmansour A."/>
        </authorList>
    </citation>
    <scope>NUCLEOTIDE SEQUENCE [LARGE SCALE GENOMIC DNA]</scope>
    <source>
        <strain evidence="3">ATCC 49511 / DSM 21280 / CIP 103535 / JIP02/86</strain>
    </source>
</reference>
<dbReference type="RefSeq" id="WP_011962647.1">
    <property type="nucleotide sequence ID" value="NC_009613.3"/>
</dbReference>
<dbReference type="OrthoDB" id="9814400at2"/>
<proteinExistence type="predicted"/>
<evidence type="ECO:0000313" key="2">
    <source>
        <dbReference type="EMBL" id="CAL42589.1"/>
    </source>
</evidence>